<dbReference type="InterPro" id="IPR027417">
    <property type="entry name" value="P-loop_NTPase"/>
</dbReference>
<dbReference type="Pfam" id="PF00931">
    <property type="entry name" value="NB-ARC"/>
    <property type="match status" value="1"/>
</dbReference>
<keyword evidence="8" id="KW-1185">Reference proteome</keyword>
<protein>
    <recommendedName>
        <fullName evidence="6">AAA+ ATPase domain-containing protein</fullName>
    </recommendedName>
</protein>
<proteinExistence type="inferred from homology"/>
<keyword evidence="4" id="KW-0175">Coiled coil</keyword>
<dbReference type="GO" id="GO:0043531">
    <property type="term" value="F:ADP binding"/>
    <property type="evidence" value="ECO:0007669"/>
    <property type="project" value="InterPro"/>
</dbReference>
<organism evidence="7 8">
    <name type="scientific">Protea cynaroides</name>
    <dbReference type="NCBI Taxonomy" id="273540"/>
    <lineage>
        <taxon>Eukaryota</taxon>
        <taxon>Viridiplantae</taxon>
        <taxon>Streptophyta</taxon>
        <taxon>Embryophyta</taxon>
        <taxon>Tracheophyta</taxon>
        <taxon>Spermatophyta</taxon>
        <taxon>Magnoliopsida</taxon>
        <taxon>Proteales</taxon>
        <taxon>Proteaceae</taxon>
        <taxon>Protea</taxon>
    </lineage>
</organism>
<dbReference type="FunFam" id="3.40.50.300:FF:001091">
    <property type="entry name" value="Probable disease resistance protein At1g61300"/>
    <property type="match status" value="1"/>
</dbReference>
<evidence type="ECO:0000256" key="2">
    <source>
        <dbReference type="ARBA" id="ARBA00022821"/>
    </source>
</evidence>
<dbReference type="AlphaFoldDB" id="A0A9Q0JYM8"/>
<name>A0A9Q0JYM8_9MAGN</name>
<evidence type="ECO:0000256" key="5">
    <source>
        <dbReference type="SAM" id="MobiDB-lite"/>
    </source>
</evidence>
<dbReference type="GO" id="GO:0005524">
    <property type="term" value="F:ATP binding"/>
    <property type="evidence" value="ECO:0007669"/>
    <property type="project" value="UniProtKB-KW"/>
</dbReference>
<evidence type="ECO:0000313" key="7">
    <source>
        <dbReference type="EMBL" id="KAJ4955475.1"/>
    </source>
</evidence>
<dbReference type="InterPro" id="IPR050905">
    <property type="entry name" value="Plant_NBS-LRR"/>
</dbReference>
<dbReference type="SMART" id="SM00382">
    <property type="entry name" value="AAA"/>
    <property type="match status" value="1"/>
</dbReference>
<keyword evidence="2" id="KW-0611">Plant defense</keyword>
<accession>A0A9Q0JYM8</accession>
<dbReference type="InterPro" id="IPR042197">
    <property type="entry name" value="Apaf_helical"/>
</dbReference>
<dbReference type="InterPro" id="IPR002182">
    <property type="entry name" value="NB-ARC"/>
</dbReference>
<gene>
    <name evidence="7" type="ORF">NE237_012258</name>
</gene>
<feature type="domain" description="AAA+ ATPase" evidence="6">
    <location>
        <begin position="173"/>
        <end position="307"/>
    </location>
</feature>
<feature type="coiled-coil region" evidence="4">
    <location>
        <begin position="26"/>
        <end position="95"/>
    </location>
</feature>
<feature type="region of interest" description="Disordered" evidence="5">
    <location>
        <begin position="773"/>
        <end position="797"/>
    </location>
</feature>
<feature type="compositionally biased region" description="Polar residues" evidence="5">
    <location>
        <begin position="773"/>
        <end position="783"/>
    </location>
</feature>
<evidence type="ECO:0000259" key="6">
    <source>
        <dbReference type="SMART" id="SM00382"/>
    </source>
</evidence>
<dbReference type="InterPro" id="IPR003593">
    <property type="entry name" value="AAA+_ATPase"/>
</dbReference>
<dbReference type="SUPFAM" id="SSF52540">
    <property type="entry name" value="P-loop containing nucleoside triphosphate hydrolases"/>
    <property type="match status" value="1"/>
</dbReference>
<dbReference type="InterPro" id="IPR032675">
    <property type="entry name" value="LRR_dom_sf"/>
</dbReference>
<dbReference type="Gene3D" id="1.10.8.430">
    <property type="entry name" value="Helical domain of apoptotic protease-activating factors"/>
    <property type="match status" value="1"/>
</dbReference>
<sequence>MEIVIGTITKASQYLISPFMDQVNYLLHYKRNADDVRNQMARLKELKTDIQSSSNVARMRGEVIKVVVEGWIIRVNQLESRETELQKELQKELEESKGCLQGGCSGRYQVGKYAKQMIDQIKELLNESRTFDAVSYPAPLPPSLETIQTQGFQVYDSTKLAMDQIMKALKDEGINMVGVYGIGGVGKTTLMKEVAKKLKNNGVFNQVVMVTMSQDPVWTNIQGEIAENLGLQLTQESLSVRARLLLKRLKEEKRILIVLDDLWKPLNLLEQIGIPYGNNCKVVLTTRQFEVCNQMETQFNVEVKVLSKRDSWVLFKWAAGDQVEDDHTLQPVAEQLVRECEGLPLAIITIGRALRTKDRSEWEDAASQLTKSSSSPPDIEGLSDLRVLSIDKMWGRWTDDQSPLDVSLLGKLKKLEILHVVQCNVENLPKEIGELTNLMSLNLSGNPHLTIPPNTLLRLSLLEELYLEHSFHKWEMEGSEDGSKACLSDVVSLSALSLSRLNIQISNIKCLREISNIQFRWENLLRFSVIFGTIPPYELIRSEFFKCSTRVHIFCCIPPFSDRDRIYLLERTEGLQFKECPGFKNVLTFGARGLNNLRVLSIEQCCDTDEYILSSSTTTFVDEANEKVPQIAFRSLELLNLYDVPKLKAICSSHCPQIFPLQSGGCFNNLRFLQLRKCSGLINIIPSYLLAKLPNLEQLEARDCCGLTETIWYGIVSPLSLLNLEKIIIHYLEEIKFMFSFALAERLQHLKYLEIQSCDEMVQIISMEENTQGISSSTPELNPSSKNNSSSSSSSSVLPTPIFGNLRHLDIGWCNSLKHMLPMSLAQGLLQLEELQIWNCPNLEEIIVNDLDHDRDEEDIEEKQLSMGMCRKTAVFPRLRELALGYLRNLSAVSKGVSLCHYDWPSLERLEVYGCPNLKRLPLNLQTATKLKEIEVDEEWLNGMEWDEESEKDKALHLLHQRGVKVRCLEQSDTIQLFEEKTESYSDADSTFLASQDKACLSVPRYILASEDGMVQLVVD</sequence>
<comment type="similarity">
    <text evidence="1">Belongs to the disease resistance NB-LRR family.</text>
</comment>
<dbReference type="Gene3D" id="3.80.10.10">
    <property type="entry name" value="Ribonuclease Inhibitor"/>
    <property type="match status" value="3"/>
</dbReference>
<dbReference type="OrthoDB" id="1898799at2759"/>
<dbReference type="Proteomes" id="UP001141806">
    <property type="component" value="Unassembled WGS sequence"/>
</dbReference>
<dbReference type="PANTHER" id="PTHR33463:SF218">
    <property type="entry name" value="DISEASE RESISTANCE PROTEIN RPS2-LIKE"/>
    <property type="match status" value="1"/>
</dbReference>
<comment type="caution">
    <text evidence="7">The sequence shown here is derived from an EMBL/GenBank/DDBJ whole genome shotgun (WGS) entry which is preliminary data.</text>
</comment>
<dbReference type="EMBL" id="JAMYWD010000011">
    <property type="protein sequence ID" value="KAJ4955475.1"/>
    <property type="molecule type" value="Genomic_DNA"/>
</dbReference>
<dbReference type="InterPro" id="IPR057135">
    <property type="entry name" value="At4g27190-like_LRR"/>
</dbReference>
<feature type="compositionally biased region" description="Low complexity" evidence="5">
    <location>
        <begin position="784"/>
        <end position="796"/>
    </location>
</feature>
<evidence type="ECO:0000313" key="8">
    <source>
        <dbReference type="Proteomes" id="UP001141806"/>
    </source>
</evidence>
<evidence type="ECO:0000256" key="3">
    <source>
        <dbReference type="ARBA" id="ARBA00022840"/>
    </source>
</evidence>
<dbReference type="PRINTS" id="PR00364">
    <property type="entry name" value="DISEASERSIST"/>
</dbReference>
<reference evidence="7" key="1">
    <citation type="journal article" date="2023" name="Plant J.">
        <title>The genome of the king protea, Protea cynaroides.</title>
        <authorList>
            <person name="Chang J."/>
            <person name="Duong T.A."/>
            <person name="Schoeman C."/>
            <person name="Ma X."/>
            <person name="Roodt D."/>
            <person name="Barker N."/>
            <person name="Li Z."/>
            <person name="Van de Peer Y."/>
            <person name="Mizrachi E."/>
        </authorList>
    </citation>
    <scope>NUCLEOTIDE SEQUENCE</scope>
    <source>
        <tissue evidence="7">Young leaves</tissue>
    </source>
</reference>
<dbReference type="PANTHER" id="PTHR33463">
    <property type="entry name" value="NB-ARC DOMAIN-CONTAINING PROTEIN-RELATED"/>
    <property type="match status" value="1"/>
</dbReference>
<dbReference type="Pfam" id="PF23247">
    <property type="entry name" value="LRR_RPS2"/>
    <property type="match status" value="2"/>
</dbReference>
<dbReference type="SUPFAM" id="SSF52058">
    <property type="entry name" value="L domain-like"/>
    <property type="match status" value="1"/>
</dbReference>
<keyword evidence="3" id="KW-0067">ATP-binding</keyword>
<evidence type="ECO:0000256" key="1">
    <source>
        <dbReference type="ARBA" id="ARBA00008894"/>
    </source>
</evidence>
<dbReference type="Gene3D" id="3.40.50.300">
    <property type="entry name" value="P-loop containing nucleotide triphosphate hydrolases"/>
    <property type="match status" value="1"/>
</dbReference>
<keyword evidence="3" id="KW-0547">Nucleotide-binding</keyword>
<evidence type="ECO:0000256" key="4">
    <source>
        <dbReference type="SAM" id="Coils"/>
    </source>
</evidence>
<dbReference type="GO" id="GO:0006952">
    <property type="term" value="P:defense response"/>
    <property type="evidence" value="ECO:0007669"/>
    <property type="project" value="UniProtKB-KW"/>
</dbReference>